<dbReference type="PaxDb" id="3218-PP1S147_134V6.1"/>
<dbReference type="Gramene" id="Pp3c1_38860V3.3">
    <property type="protein sequence ID" value="PAC:32967433.CDS.1"/>
    <property type="gene ID" value="Pp3c1_38860"/>
</dbReference>
<dbReference type="Proteomes" id="UP000006727">
    <property type="component" value="Chromosome 1"/>
</dbReference>
<gene>
    <name evidence="2" type="ORF">PHYPA_001799</name>
</gene>
<dbReference type="EnsemblPlants" id="Pp3c1_38860V3.3">
    <property type="protein sequence ID" value="PAC:32967433.CDS.1"/>
    <property type="gene ID" value="Pp3c1_38860"/>
</dbReference>
<proteinExistence type="predicted"/>
<feature type="region of interest" description="Disordered" evidence="1">
    <location>
        <begin position="49"/>
        <end position="69"/>
    </location>
</feature>
<dbReference type="Gramene" id="Pp3c1_38860V3.1">
    <property type="protein sequence ID" value="PAC:32967432.CDS.1"/>
    <property type="gene ID" value="Pp3c1_38860"/>
</dbReference>
<reference evidence="2 4" key="1">
    <citation type="journal article" date="2008" name="Science">
        <title>The Physcomitrella genome reveals evolutionary insights into the conquest of land by plants.</title>
        <authorList>
            <person name="Rensing S."/>
            <person name="Lang D."/>
            <person name="Zimmer A."/>
            <person name="Terry A."/>
            <person name="Salamov A."/>
            <person name="Shapiro H."/>
            <person name="Nishiyama T."/>
            <person name="Perroud P.-F."/>
            <person name="Lindquist E."/>
            <person name="Kamisugi Y."/>
            <person name="Tanahashi T."/>
            <person name="Sakakibara K."/>
            <person name="Fujita T."/>
            <person name="Oishi K."/>
            <person name="Shin-I T."/>
            <person name="Kuroki Y."/>
            <person name="Toyoda A."/>
            <person name="Suzuki Y."/>
            <person name="Hashimoto A."/>
            <person name="Yamaguchi K."/>
            <person name="Sugano A."/>
            <person name="Kohara Y."/>
            <person name="Fujiyama A."/>
            <person name="Anterola A."/>
            <person name="Aoki S."/>
            <person name="Ashton N."/>
            <person name="Barbazuk W.B."/>
            <person name="Barker E."/>
            <person name="Bennetzen J."/>
            <person name="Bezanilla M."/>
            <person name="Blankenship R."/>
            <person name="Cho S.H."/>
            <person name="Dutcher S."/>
            <person name="Estelle M."/>
            <person name="Fawcett J.A."/>
            <person name="Gundlach H."/>
            <person name="Hanada K."/>
            <person name="Heyl A."/>
            <person name="Hicks K.A."/>
            <person name="Hugh J."/>
            <person name="Lohr M."/>
            <person name="Mayer K."/>
            <person name="Melkozernov A."/>
            <person name="Murata T."/>
            <person name="Nelson D."/>
            <person name="Pils B."/>
            <person name="Prigge M."/>
            <person name="Reiss B."/>
            <person name="Renner T."/>
            <person name="Rombauts S."/>
            <person name="Rushton P."/>
            <person name="Sanderfoot A."/>
            <person name="Schween G."/>
            <person name="Shiu S.-H."/>
            <person name="Stueber K."/>
            <person name="Theodoulou F.L."/>
            <person name="Tu H."/>
            <person name="Van de Peer Y."/>
            <person name="Verrier P.J."/>
            <person name="Waters E."/>
            <person name="Wood A."/>
            <person name="Yang L."/>
            <person name="Cove D."/>
            <person name="Cuming A."/>
            <person name="Hasebe M."/>
            <person name="Lucas S."/>
            <person name="Mishler D.B."/>
            <person name="Reski R."/>
            <person name="Grigoriev I."/>
            <person name="Quatrano R.S."/>
            <person name="Boore J.L."/>
        </authorList>
    </citation>
    <scope>NUCLEOTIDE SEQUENCE [LARGE SCALE GENOMIC DNA]</scope>
    <source>
        <strain evidence="3 4">cv. Gransden 2004</strain>
    </source>
</reference>
<evidence type="ECO:0000313" key="2">
    <source>
        <dbReference type="EMBL" id="PNR63373.1"/>
    </source>
</evidence>
<keyword evidence="4" id="KW-1185">Reference proteome</keyword>
<protein>
    <submittedName>
        <fullName evidence="2 3">Uncharacterized protein</fullName>
    </submittedName>
</protein>
<dbReference type="EMBL" id="ABEU02000001">
    <property type="protein sequence ID" value="PNR63373.1"/>
    <property type="molecule type" value="Genomic_DNA"/>
</dbReference>
<evidence type="ECO:0000256" key="1">
    <source>
        <dbReference type="SAM" id="MobiDB-lite"/>
    </source>
</evidence>
<organism evidence="2">
    <name type="scientific">Physcomitrium patens</name>
    <name type="common">Spreading-leaved earth moss</name>
    <name type="synonym">Physcomitrella patens</name>
    <dbReference type="NCBI Taxonomy" id="3218"/>
    <lineage>
        <taxon>Eukaryota</taxon>
        <taxon>Viridiplantae</taxon>
        <taxon>Streptophyta</taxon>
        <taxon>Embryophyta</taxon>
        <taxon>Bryophyta</taxon>
        <taxon>Bryophytina</taxon>
        <taxon>Bryopsida</taxon>
        <taxon>Funariidae</taxon>
        <taxon>Funariales</taxon>
        <taxon>Funariaceae</taxon>
        <taxon>Physcomitrium</taxon>
    </lineage>
</organism>
<reference evidence="2 4" key="2">
    <citation type="journal article" date="2018" name="Plant J.">
        <title>The Physcomitrella patens chromosome-scale assembly reveals moss genome structure and evolution.</title>
        <authorList>
            <person name="Lang D."/>
            <person name="Ullrich K.K."/>
            <person name="Murat F."/>
            <person name="Fuchs J."/>
            <person name="Jenkins J."/>
            <person name="Haas F.B."/>
            <person name="Piednoel M."/>
            <person name="Gundlach H."/>
            <person name="Van Bel M."/>
            <person name="Meyberg R."/>
            <person name="Vives C."/>
            <person name="Morata J."/>
            <person name="Symeonidi A."/>
            <person name="Hiss M."/>
            <person name="Muchero W."/>
            <person name="Kamisugi Y."/>
            <person name="Saleh O."/>
            <person name="Blanc G."/>
            <person name="Decker E.L."/>
            <person name="van Gessel N."/>
            <person name="Grimwood J."/>
            <person name="Hayes R.D."/>
            <person name="Graham S.W."/>
            <person name="Gunter L.E."/>
            <person name="McDaniel S.F."/>
            <person name="Hoernstein S.N.W."/>
            <person name="Larsson A."/>
            <person name="Li F.W."/>
            <person name="Perroud P.F."/>
            <person name="Phillips J."/>
            <person name="Ranjan P."/>
            <person name="Rokshar D.S."/>
            <person name="Rothfels C.J."/>
            <person name="Schneider L."/>
            <person name="Shu S."/>
            <person name="Stevenson D.W."/>
            <person name="Thummler F."/>
            <person name="Tillich M."/>
            <person name="Villarreal Aguilar J.C."/>
            <person name="Widiez T."/>
            <person name="Wong G.K."/>
            <person name="Wymore A."/>
            <person name="Zhang Y."/>
            <person name="Zimmer A.D."/>
            <person name="Quatrano R.S."/>
            <person name="Mayer K.F.X."/>
            <person name="Goodstein D."/>
            <person name="Casacuberta J.M."/>
            <person name="Vandepoele K."/>
            <person name="Reski R."/>
            <person name="Cuming A.C."/>
            <person name="Tuskan G.A."/>
            <person name="Maumus F."/>
            <person name="Salse J."/>
            <person name="Schmutz J."/>
            <person name="Rensing S.A."/>
        </authorList>
    </citation>
    <scope>NUCLEOTIDE SEQUENCE [LARGE SCALE GENOMIC DNA]</scope>
    <source>
        <strain evidence="3 4">cv. Gransden 2004</strain>
    </source>
</reference>
<dbReference type="EnsemblPlants" id="Pp3c1_38860V3.1">
    <property type="protein sequence ID" value="PAC:32967432.CDS.1"/>
    <property type="gene ID" value="Pp3c1_38860"/>
</dbReference>
<dbReference type="AlphaFoldDB" id="A0A2K1LBH6"/>
<sequence length="69" mass="7352">MCNPWKTRMYMFGFAVASLGGTAVVNVARGPWLGGNIGRGIGPHLDRKSRLAAGMNRRRGSSSSVTPSM</sequence>
<reference evidence="3" key="3">
    <citation type="submission" date="2020-12" db="UniProtKB">
        <authorList>
            <consortium name="EnsemblPlants"/>
        </authorList>
    </citation>
    <scope>IDENTIFICATION</scope>
</reference>
<evidence type="ECO:0000313" key="4">
    <source>
        <dbReference type="Proteomes" id="UP000006727"/>
    </source>
</evidence>
<name>A0A2K1LBH6_PHYPA</name>
<accession>A0A2K1LBH6</accession>
<evidence type="ECO:0000313" key="3">
    <source>
        <dbReference type="EnsemblPlants" id="PAC:32967432.CDS.1"/>
    </source>
</evidence>